<dbReference type="PANTHER" id="PTHR45663">
    <property type="entry name" value="GEO12009P1"/>
    <property type="match status" value="1"/>
</dbReference>
<dbReference type="Gene3D" id="1.25.40.10">
    <property type="entry name" value="Tetratricopeptide repeat domain"/>
    <property type="match status" value="1"/>
</dbReference>
<organism evidence="4 5">
    <name type="scientific">Rarobacter faecitabidus</name>
    <dbReference type="NCBI Taxonomy" id="13243"/>
    <lineage>
        <taxon>Bacteria</taxon>
        <taxon>Bacillati</taxon>
        <taxon>Actinomycetota</taxon>
        <taxon>Actinomycetes</taxon>
        <taxon>Micrococcales</taxon>
        <taxon>Rarobacteraceae</taxon>
        <taxon>Rarobacter</taxon>
    </lineage>
</organism>
<dbReference type="Pfam" id="PF14561">
    <property type="entry name" value="TPR_20"/>
    <property type="match status" value="1"/>
</dbReference>
<dbReference type="InterPro" id="IPR011990">
    <property type="entry name" value="TPR-like_helical_dom_sf"/>
</dbReference>
<dbReference type="Pfam" id="PF14559">
    <property type="entry name" value="TPR_19"/>
    <property type="match status" value="1"/>
</dbReference>
<evidence type="ECO:0000256" key="1">
    <source>
        <dbReference type="ARBA" id="ARBA00008987"/>
    </source>
</evidence>
<keyword evidence="2" id="KW-0676">Redox-active center</keyword>
<evidence type="ECO:0000259" key="3">
    <source>
        <dbReference type="PROSITE" id="PS51352"/>
    </source>
</evidence>
<dbReference type="GO" id="GO:0006950">
    <property type="term" value="P:response to stress"/>
    <property type="evidence" value="ECO:0007669"/>
    <property type="project" value="UniProtKB-ARBA"/>
</dbReference>
<feature type="domain" description="Thioredoxin" evidence="3">
    <location>
        <begin position="18"/>
        <end position="143"/>
    </location>
</feature>
<reference evidence="4 5" key="1">
    <citation type="submission" date="2019-06" db="EMBL/GenBank/DDBJ databases">
        <title>Sequencing the genomes of 1000 actinobacteria strains.</title>
        <authorList>
            <person name="Klenk H.-P."/>
        </authorList>
    </citation>
    <scope>NUCLEOTIDE SEQUENCE [LARGE SCALE GENOMIC DNA]</scope>
    <source>
        <strain evidence="4 5">DSM 4813</strain>
    </source>
</reference>
<dbReference type="InterPro" id="IPR013766">
    <property type="entry name" value="Thioredoxin_domain"/>
</dbReference>
<dbReference type="OrthoDB" id="5181746at2"/>
<dbReference type="Gene3D" id="3.40.30.10">
    <property type="entry name" value="Glutaredoxin"/>
    <property type="match status" value="1"/>
</dbReference>
<evidence type="ECO:0000256" key="2">
    <source>
        <dbReference type="ARBA" id="ARBA00023284"/>
    </source>
</evidence>
<dbReference type="SUPFAM" id="SSF52833">
    <property type="entry name" value="Thioredoxin-like"/>
    <property type="match status" value="1"/>
</dbReference>
<comment type="similarity">
    <text evidence="1">Belongs to the thioredoxin family.</text>
</comment>
<dbReference type="EMBL" id="VFOS01000001">
    <property type="protein sequence ID" value="TQL64902.1"/>
    <property type="molecule type" value="Genomic_DNA"/>
</dbReference>
<dbReference type="Proteomes" id="UP000315389">
    <property type="component" value="Unassembled WGS sequence"/>
</dbReference>
<dbReference type="GO" id="GO:0005737">
    <property type="term" value="C:cytoplasm"/>
    <property type="evidence" value="ECO:0007669"/>
    <property type="project" value="TreeGrafter"/>
</dbReference>
<keyword evidence="5" id="KW-1185">Reference proteome</keyword>
<accession>A0A542ZX30</accession>
<dbReference type="PROSITE" id="PS51352">
    <property type="entry name" value="THIOREDOXIN_2"/>
    <property type="match status" value="1"/>
</dbReference>
<gene>
    <name evidence="4" type="ORF">FB461_1430</name>
</gene>
<dbReference type="PANTHER" id="PTHR45663:SF11">
    <property type="entry name" value="GEO12009P1"/>
    <property type="match status" value="1"/>
</dbReference>
<dbReference type="SUPFAM" id="SSF48452">
    <property type="entry name" value="TPR-like"/>
    <property type="match status" value="1"/>
</dbReference>
<protein>
    <submittedName>
        <fullName evidence="4">Putative thioredoxin</fullName>
    </submittedName>
</protein>
<dbReference type="Pfam" id="PF00085">
    <property type="entry name" value="Thioredoxin"/>
    <property type="match status" value="1"/>
</dbReference>
<dbReference type="GO" id="GO:0015035">
    <property type="term" value="F:protein-disulfide reductase activity"/>
    <property type="evidence" value="ECO:0007669"/>
    <property type="project" value="TreeGrafter"/>
</dbReference>
<name>A0A542ZX30_RARFA</name>
<dbReference type="InterPro" id="IPR036249">
    <property type="entry name" value="Thioredoxin-like_sf"/>
</dbReference>
<comment type="caution">
    <text evidence="4">The sequence shown here is derived from an EMBL/GenBank/DDBJ whole genome shotgun (WGS) entry which is preliminary data.</text>
</comment>
<evidence type="ECO:0000313" key="4">
    <source>
        <dbReference type="EMBL" id="TQL64902.1"/>
    </source>
</evidence>
<proteinExistence type="inferred from homology"/>
<dbReference type="RefSeq" id="WP_142120181.1">
    <property type="nucleotide sequence ID" value="NZ_BAAASV010000002.1"/>
</dbReference>
<dbReference type="AlphaFoldDB" id="A0A542ZX30"/>
<sequence>MSQPAQPQFSLRGAVDLSSLGKPAPAPVEGAAHGGKWVVDVTDTNFQPVVEGSANYLVLLLVWLPSDPTCQQVAAHLSQIADEKDGAFQLARVDAETSPNIARALQAQGVPYVVAVLGGQPVPLFQGTAELDQIRDVVDQVLQAAAANGVTGKAPSDEPVAEDEAPAVADKPLPPLHQEAFDALESGDFAGAVAAYEKALAQDPRDQDAAAGLAQTNLLLRLEGADAAAIRRAAADSPDDVDAQLAVADLDLAGGKVQDALDRLIQRIATVFGDDRDKLRTRLIDYFALLGADDPRVAPARRALAAALY</sequence>
<evidence type="ECO:0000313" key="5">
    <source>
        <dbReference type="Proteomes" id="UP000315389"/>
    </source>
</evidence>